<dbReference type="OrthoDB" id="9806180at2"/>
<dbReference type="AlphaFoldDB" id="W0I438"/>
<geneLocation type="plasmid" evidence="3 4">
    <name>pHS1</name>
</geneLocation>
<dbReference type="PANTHER" id="PTHR48081:SF8">
    <property type="entry name" value="ALPHA_BETA HYDROLASE FOLD-3 DOMAIN-CONTAINING PROTEIN-RELATED"/>
    <property type="match status" value="1"/>
</dbReference>
<dbReference type="InterPro" id="IPR013094">
    <property type="entry name" value="AB_hydrolase_3"/>
</dbReference>
<evidence type="ECO:0000313" key="3">
    <source>
        <dbReference type="EMBL" id="AHF79183.1"/>
    </source>
</evidence>
<organism evidence="3 4">
    <name type="scientific">Sodalis praecaptivus</name>
    <dbReference type="NCBI Taxonomy" id="1239307"/>
    <lineage>
        <taxon>Bacteria</taxon>
        <taxon>Pseudomonadati</taxon>
        <taxon>Pseudomonadota</taxon>
        <taxon>Gammaproteobacteria</taxon>
        <taxon>Enterobacterales</taxon>
        <taxon>Bruguierivoracaceae</taxon>
        <taxon>Sodalis</taxon>
    </lineage>
</organism>
<dbReference type="InterPro" id="IPR029058">
    <property type="entry name" value="AB_hydrolase_fold"/>
</dbReference>
<dbReference type="InterPro" id="IPR050300">
    <property type="entry name" value="GDXG_lipolytic_enzyme"/>
</dbReference>
<dbReference type="SUPFAM" id="SSF53474">
    <property type="entry name" value="alpha/beta-Hydrolases"/>
    <property type="match status" value="1"/>
</dbReference>
<evidence type="ECO:0000259" key="2">
    <source>
        <dbReference type="Pfam" id="PF07859"/>
    </source>
</evidence>
<keyword evidence="3" id="KW-0614">Plasmid</keyword>
<dbReference type="HOGENOM" id="CLU_012494_6_1_6"/>
<gene>
    <name evidence="3" type="ORF">Sant_P0137</name>
</gene>
<feature type="domain" description="Alpha/beta hydrolase fold-3" evidence="2">
    <location>
        <begin position="85"/>
        <end position="290"/>
    </location>
</feature>
<dbReference type="PANTHER" id="PTHR48081">
    <property type="entry name" value="AB HYDROLASE SUPERFAMILY PROTEIN C4A8.06C"/>
    <property type="match status" value="1"/>
</dbReference>
<dbReference type="Pfam" id="PF07859">
    <property type="entry name" value="Abhydrolase_3"/>
    <property type="match status" value="1"/>
</dbReference>
<name>W0I438_9GAMM</name>
<evidence type="ECO:0000313" key="4">
    <source>
        <dbReference type="Proteomes" id="UP000019028"/>
    </source>
</evidence>
<keyword evidence="1 3" id="KW-0378">Hydrolase</keyword>
<evidence type="ECO:0000256" key="1">
    <source>
        <dbReference type="ARBA" id="ARBA00022801"/>
    </source>
</evidence>
<keyword evidence="4" id="KW-1185">Reference proteome</keyword>
<dbReference type="RefSeq" id="WP_025424311.1">
    <property type="nucleotide sequence ID" value="NZ_CP006570.1"/>
</dbReference>
<reference evidence="3 4" key="1">
    <citation type="journal article" date="2014" name="Genome Biol. Evol.">
        <title>Genome degeneration and adaptation in a nascent stage of symbiosis.</title>
        <authorList>
            <person name="Oakeson K.F."/>
            <person name="Gil R."/>
            <person name="Clayton A.L."/>
            <person name="Dunn D.M."/>
            <person name="von Niederhausern A.C."/>
            <person name="Hamil C."/>
            <person name="Aoyagi A."/>
            <person name="Duval B."/>
            <person name="Baca A."/>
            <person name="Silva F.J."/>
            <person name="Vallier A."/>
            <person name="Jackson D.G."/>
            <person name="Latorre A."/>
            <person name="Weiss R.B."/>
            <person name="Heddi A."/>
            <person name="Moya A."/>
            <person name="Dale C."/>
        </authorList>
    </citation>
    <scope>NUCLEOTIDE SEQUENCE [LARGE SCALE GENOMIC DNA]</scope>
    <source>
        <strain evidence="3 4">HS1</strain>
        <plasmid evidence="4">Plasmid pHS1</plasmid>
    </source>
</reference>
<dbReference type="EMBL" id="CP006570">
    <property type="protein sequence ID" value="AHF79183.1"/>
    <property type="molecule type" value="Genomic_DNA"/>
</dbReference>
<dbReference type="Proteomes" id="UP000019028">
    <property type="component" value="Plasmid pHS1"/>
</dbReference>
<dbReference type="PATRIC" id="fig|1239307.3.peg.4670"/>
<dbReference type="Gene3D" id="3.40.50.1820">
    <property type="entry name" value="alpha/beta hydrolase"/>
    <property type="match status" value="1"/>
</dbReference>
<proteinExistence type="predicted"/>
<sequence>MTYTMDPELAAQLARLQPRFDRFPAYQVGDVMSWRTRSEAFYALVNDQLPETAGIKTQDVSLPFGEETLLARWYHPADRASAGAVLFIHGGGGVAADIALYHKIVAKYVAHSGVSFLALDYTLAPEVTGDVQTEQALSALIWLRNNAARWRIDPARIVLMGDSGGGGIAASTAILARDRGIPVAGQVLIYPMLDHRTVEQSAAISPFLTITADEIQTAWRARLPPTPRDAVLPYISPARLEDVARLAPTYLDVGELDLFCGENILWAQKLSASGVPVECHLYPGVNHGFELLAPDAAIARQALQLRCAAIGRFLGTSPAA</sequence>
<protein>
    <submittedName>
        <fullName evidence="3">Alpha/beta hydrolase</fullName>
    </submittedName>
</protein>
<accession>W0I438</accession>
<dbReference type="GO" id="GO:0016787">
    <property type="term" value="F:hydrolase activity"/>
    <property type="evidence" value="ECO:0007669"/>
    <property type="project" value="UniProtKB-KW"/>
</dbReference>
<dbReference type="KEGG" id="sod:Sant_P0137"/>